<feature type="compositionally biased region" description="Polar residues" evidence="1">
    <location>
        <begin position="342"/>
        <end position="351"/>
    </location>
</feature>
<feature type="compositionally biased region" description="Polar residues" evidence="1">
    <location>
        <begin position="18"/>
        <end position="36"/>
    </location>
</feature>
<feature type="compositionally biased region" description="Polar residues" evidence="1">
    <location>
        <begin position="288"/>
        <end position="297"/>
    </location>
</feature>
<reference evidence="2 3" key="1">
    <citation type="submission" date="2019-01" db="EMBL/GenBank/DDBJ databases">
        <authorList>
            <person name="Ferrante I. M."/>
        </authorList>
    </citation>
    <scope>NUCLEOTIDE SEQUENCE [LARGE SCALE GENOMIC DNA]</scope>
    <source>
        <strain evidence="2 3">B856</strain>
    </source>
</reference>
<feature type="compositionally biased region" description="Polar residues" evidence="1">
    <location>
        <begin position="535"/>
        <end position="544"/>
    </location>
</feature>
<evidence type="ECO:0000313" key="2">
    <source>
        <dbReference type="EMBL" id="VEU37669.1"/>
    </source>
</evidence>
<gene>
    <name evidence="2" type="ORF">PSNMU_V1.4_AUG-EV-PASAV3_0044960</name>
</gene>
<feature type="compositionally biased region" description="Acidic residues" evidence="1">
    <location>
        <begin position="43"/>
        <end position="64"/>
    </location>
</feature>
<feature type="region of interest" description="Disordered" evidence="1">
    <location>
        <begin position="370"/>
        <end position="402"/>
    </location>
</feature>
<organism evidence="2 3">
    <name type="scientific">Pseudo-nitzschia multistriata</name>
    <dbReference type="NCBI Taxonomy" id="183589"/>
    <lineage>
        <taxon>Eukaryota</taxon>
        <taxon>Sar</taxon>
        <taxon>Stramenopiles</taxon>
        <taxon>Ochrophyta</taxon>
        <taxon>Bacillariophyta</taxon>
        <taxon>Bacillariophyceae</taxon>
        <taxon>Bacillariophycidae</taxon>
        <taxon>Bacillariales</taxon>
        <taxon>Bacillariaceae</taxon>
        <taxon>Pseudo-nitzschia</taxon>
    </lineage>
</organism>
<sequence>MYKRRGSLSGNEARFFPQENSNPRESILFDSQNSNGFRIPSDLVDEDAVEEEDDFADFGDEDNIEAAIRSLPIFEKEETEKEQDPTEKETEEDLEKEEEKEDVKTEEKNEGLRKGRRRTRDKGANDDDYDSDIIEFVKLVERSRSSMLMKPLLLRILNENKFEKLKPFLEDSSSDLRASRKRSDKTGLDSTSYHRRQGGRRMTSRQSDLHSSGVHGLRNSSGHGMKSTRRTMRTSSMHRGPRNNMSSRMNDDQVSPGAGLSRSRPSTSASRLRSKRTSESIRKHRNSQWEVNRSSSGREGMQRLGSDQKLSGNNDSSSSFGADLSSSKRRNSGAGSLLKGEQGSSGKQNAHWNLLKSSGGKDALLRIGSDQKLSGNNDSSSSLKVDVTSGKSPASNGKQNAHWDLLKSSAGRNALSMLHKKMNSDDDDSSSSPSETEDAFVAPLASSREQTVGLHSLLDDLRLGKDSNSSNKDDEDAEDTKAKKNKSILKFQLISKQLKLMGMIGNNKDKDKDKQTAKFNNSSLSDEKDPKDANENSMSSLNED</sequence>
<dbReference type="AlphaFoldDB" id="A0A448Z6L1"/>
<feature type="region of interest" description="Disordered" evidence="1">
    <location>
        <begin position="421"/>
        <end position="485"/>
    </location>
</feature>
<protein>
    <submittedName>
        <fullName evidence="2">Uncharacterized protein</fullName>
    </submittedName>
</protein>
<feature type="compositionally biased region" description="Basic and acidic residues" evidence="1">
    <location>
        <begin position="525"/>
        <end position="534"/>
    </location>
</feature>
<feature type="compositionally biased region" description="Low complexity" evidence="1">
    <location>
        <begin position="316"/>
        <end position="325"/>
    </location>
</feature>
<feature type="compositionally biased region" description="Acidic residues" evidence="1">
    <location>
        <begin position="89"/>
        <end position="100"/>
    </location>
</feature>
<proteinExistence type="predicted"/>
<feature type="compositionally biased region" description="Basic residues" evidence="1">
    <location>
        <begin position="193"/>
        <end position="203"/>
    </location>
</feature>
<keyword evidence="3" id="KW-1185">Reference proteome</keyword>
<evidence type="ECO:0000256" key="1">
    <source>
        <dbReference type="SAM" id="MobiDB-lite"/>
    </source>
</evidence>
<feature type="compositionally biased region" description="Basic and acidic residues" evidence="1">
    <location>
        <begin position="74"/>
        <end position="88"/>
    </location>
</feature>
<feature type="region of interest" description="Disordered" evidence="1">
    <location>
        <begin position="171"/>
        <end position="354"/>
    </location>
</feature>
<feature type="region of interest" description="Disordered" evidence="1">
    <location>
        <begin position="1"/>
        <end position="127"/>
    </location>
</feature>
<accession>A0A448Z6L1</accession>
<feature type="compositionally biased region" description="Polar residues" evidence="1">
    <location>
        <begin position="371"/>
        <end position="399"/>
    </location>
</feature>
<feature type="region of interest" description="Disordered" evidence="1">
    <location>
        <begin position="504"/>
        <end position="544"/>
    </location>
</feature>
<dbReference type="EMBL" id="CAACVS010000137">
    <property type="protein sequence ID" value="VEU37669.1"/>
    <property type="molecule type" value="Genomic_DNA"/>
</dbReference>
<evidence type="ECO:0000313" key="3">
    <source>
        <dbReference type="Proteomes" id="UP000291116"/>
    </source>
</evidence>
<name>A0A448Z6L1_9STRA</name>
<dbReference type="Proteomes" id="UP000291116">
    <property type="component" value="Unassembled WGS sequence"/>
</dbReference>
<feature type="compositionally biased region" description="Basic and acidic residues" evidence="1">
    <location>
        <begin position="507"/>
        <end position="516"/>
    </location>
</feature>
<feature type="compositionally biased region" description="Basic and acidic residues" evidence="1">
    <location>
        <begin position="101"/>
        <end position="113"/>
    </location>
</feature>